<reference evidence="2 3" key="1">
    <citation type="submission" date="2020-10" db="EMBL/GenBank/DDBJ databases">
        <title>Pygocentrus nattereri (red-bellied piranha) genome, fPygNat1, primary haplotype.</title>
        <authorList>
            <person name="Myers G."/>
            <person name="Meyer A."/>
            <person name="Karagic N."/>
            <person name="Pippel M."/>
            <person name="Winkler S."/>
            <person name="Tracey A."/>
            <person name="Wood J."/>
            <person name="Formenti G."/>
            <person name="Howe K."/>
            <person name="Fedrigo O."/>
            <person name="Jarvis E.D."/>
        </authorList>
    </citation>
    <scope>NUCLEOTIDE SEQUENCE [LARGE SCALE GENOMIC DNA]</scope>
</reference>
<name>A0A3B4EAP1_PYGNA</name>
<accession>A0A3B4EAP1</accession>
<dbReference type="GO" id="GO:0003677">
    <property type="term" value="F:DNA binding"/>
    <property type="evidence" value="ECO:0007669"/>
    <property type="project" value="TreeGrafter"/>
</dbReference>
<reference evidence="2" key="3">
    <citation type="submission" date="2025-09" db="UniProtKB">
        <authorList>
            <consortium name="Ensembl"/>
        </authorList>
    </citation>
    <scope>IDENTIFICATION</scope>
</reference>
<dbReference type="GO" id="GO:0003712">
    <property type="term" value="F:transcription coregulator activity"/>
    <property type="evidence" value="ECO:0007669"/>
    <property type="project" value="TreeGrafter"/>
</dbReference>
<dbReference type="GeneTree" id="ENSGT00940000167218"/>
<dbReference type="Ensembl" id="ENSPNAT00000037619.2">
    <property type="protein sequence ID" value="ENSPNAP00000032895.2"/>
    <property type="gene ID" value="ENSPNAG00000021161.2"/>
</dbReference>
<evidence type="ECO:0000313" key="3">
    <source>
        <dbReference type="Proteomes" id="UP001501920"/>
    </source>
</evidence>
<dbReference type="AlphaFoldDB" id="A0A3B4EAP1"/>
<dbReference type="GO" id="GO:0045944">
    <property type="term" value="P:positive regulation of transcription by RNA polymerase II"/>
    <property type="evidence" value="ECO:0007669"/>
    <property type="project" value="TreeGrafter"/>
</dbReference>
<keyword evidence="3" id="KW-1185">Reference proteome</keyword>
<evidence type="ECO:0000256" key="1">
    <source>
        <dbReference type="ARBA" id="ARBA00006481"/>
    </source>
</evidence>
<dbReference type="PANTHER" id="PTHR15268">
    <property type="entry name" value="THRAP3/BCLAF1"/>
    <property type="match status" value="1"/>
</dbReference>
<dbReference type="Proteomes" id="UP001501920">
    <property type="component" value="Chromosome 24"/>
</dbReference>
<evidence type="ECO:0000313" key="2">
    <source>
        <dbReference type="Ensembl" id="ENSPNAP00000032895.2"/>
    </source>
</evidence>
<dbReference type="GO" id="GO:0016592">
    <property type="term" value="C:mediator complex"/>
    <property type="evidence" value="ECO:0007669"/>
    <property type="project" value="TreeGrafter"/>
</dbReference>
<reference evidence="2" key="2">
    <citation type="submission" date="2025-08" db="UniProtKB">
        <authorList>
            <consortium name="Ensembl"/>
        </authorList>
    </citation>
    <scope>IDENTIFICATION</scope>
</reference>
<sequence length="199" mass="22961">MLEHSGTYRESAMHSGTFAQEIITLVHHVKENYFQGQGITLNERFSSEQHYTLEDEDEFAEDEQELEEIKPVINRYSCLVRQVPAPGDLRHDLERKRQQRLEGVKITIAGGGFSQVAPQSQENEPTYIDEEDVHDAGVDFDWSEQMPQQTEQWVSAHTYLILILGMLCCDVHNVFYVRVITLYDVSDATGWSSWSCLEF</sequence>
<protein>
    <submittedName>
        <fullName evidence="2">Uncharacterized protein</fullName>
    </submittedName>
</protein>
<dbReference type="Pfam" id="PF15440">
    <property type="entry name" value="THRAP3_BCLAF1"/>
    <property type="match status" value="1"/>
</dbReference>
<dbReference type="InterPro" id="IPR029199">
    <property type="entry name" value="THRAP3_BCLAF1"/>
</dbReference>
<dbReference type="PANTHER" id="PTHR15268:SF17">
    <property type="entry name" value="BCLAF1 AND THRAP3 FAMILY MEMBER 3"/>
    <property type="match status" value="1"/>
</dbReference>
<proteinExistence type="inferred from homology"/>
<comment type="similarity">
    <text evidence="1">Belongs to the BCLAF1/THRAP3 family.</text>
</comment>
<organism evidence="2 3">
    <name type="scientific">Pygocentrus nattereri</name>
    <name type="common">Red-bellied piranha</name>
    <dbReference type="NCBI Taxonomy" id="42514"/>
    <lineage>
        <taxon>Eukaryota</taxon>
        <taxon>Metazoa</taxon>
        <taxon>Chordata</taxon>
        <taxon>Craniata</taxon>
        <taxon>Vertebrata</taxon>
        <taxon>Euteleostomi</taxon>
        <taxon>Actinopterygii</taxon>
        <taxon>Neopterygii</taxon>
        <taxon>Teleostei</taxon>
        <taxon>Ostariophysi</taxon>
        <taxon>Characiformes</taxon>
        <taxon>Characoidei</taxon>
        <taxon>Pygocentrus</taxon>
    </lineage>
</organism>